<reference evidence="3" key="2">
    <citation type="submission" date="2022-09" db="EMBL/GenBank/DDBJ databases">
        <title>Australian commercial rhizobial inoculants.</title>
        <authorList>
            <person name="Kohlmeier M.G."/>
            <person name="O'Hara G.W."/>
            <person name="Colombi E."/>
            <person name="Ramsay J.P."/>
            <person name="Terpolilli J."/>
        </authorList>
    </citation>
    <scope>NUCLEOTIDE SEQUENCE</scope>
    <source>
        <strain evidence="3">WSM1592</strain>
        <plasmid evidence="3">pWSM1592_2</plasmid>
    </source>
</reference>
<accession>A0A4R3PRJ7</accession>
<dbReference type="Proteomes" id="UP001060123">
    <property type="component" value="Plasmid pWSM1592_2"/>
</dbReference>
<dbReference type="AlphaFoldDB" id="A0A4R3PRJ7"/>
<name>A0A4R3PRJ7_RHISU</name>
<organism evidence="2 4">
    <name type="scientific">Rhizobium sullae</name>
    <name type="common">Rhizobium hedysari</name>
    <dbReference type="NCBI Taxonomy" id="50338"/>
    <lineage>
        <taxon>Bacteria</taxon>
        <taxon>Pseudomonadati</taxon>
        <taxon>Pseudomonadota</taxon>
        <taxon>Alphaproteobacteria</taxon>
        <taxon>Hyphomicrobiales</taxon>
        <taxon>Rhizobiaceae</taxon>
        <taxon>Rhizobium/Agrobacterium group</taxon>
        <taxon>Rhizobium</taxon>
    </lineage>
</organism>
<evidence type="ECO:0000313" key="5">
    <source>
        <dbReference type="Proteomes" id="UP001060123"/>
    </source>
</evidence>
<dbReference type="EMBL" id="CP104145">
    <property type="protein sequence ID" value="UWU19364.1"/>
    <property type="molecule type" value="Genomic_DNA"/>
</dbReference>
<evidence type="ECO:0000313" key="3">
    <source>
        <dbReference type="EMBL" id="UWU19364.1"/>
    </source>
</evidence>
<gene>
    <name evidence="2" type="ORF">EV132_15412</name>
    <name evidence="3" type="ORF">N2599_34680</name>
</gene>
<keyword evidence="5" id="KW-1185">Reference proteome</keyword>
<protein>
    <submittedName>
        <fullName evidence="2">Uncharacterized protein</fullName>
    </submittedName>
</protein>
<sequence length="289" mass="31386">MDLDSKRTRTAESSSLDGENAVPTHLSDLPVELVTNIAERLITADPRETARNLGLLKTVQAPQAVWTADGQETDLGKFYRRNNQLGRSANDLHNANLAEAGHGSDWVSTYQTAASGHIADFLPPETRTALVNRILDLDPINQAVAINLVATDLGKFDGEDKNRLVNRAIELLEAPNVYGAHESAHSAICNGYGHLDADQRARVGLILGANLQQQLEGIPRPERVAEPDLDRRITAIEASVRRHLDAPISFELVVGHALGTTGSISQVSDQARTDLVASFRSRERSDAGR</sequence>
<reference evidence="2 4" key="1">
    <citation type="submission" date="2019-03" db="EMBL/GenBank/DDBJ databases">
        <title>Genomic Encyclopedia of Type Strains, Phase IV (KMG-V): Genome sequencing to study the core and pangenomes of soil and plant-associated prokaryotes.</title>
        <authorList>
            <person name="Whitman W."/>
        </authorList>
    </citation>
    <scope>NUCLEOTIDE SEQUENCE [LARGE SCALE GENOMIC DNA]</scope>
    <source>
        <strain evidence="2 4">Hc14</strain>
    </source>
</reference>
<dbReference type="RefSeq" id="WP_027513844.1">
    <property type="nucleotide sequence ID" value="NZ_CP104145.1"/>
</dbReference>
<evidence type="ECO:0000313" key="4">
    <source>
        <dbReference type="Proteomes" id="UP000294576"/>
    </source>
</evidence>
<dbReference type="Proteomes" id="UP000294576">
    <property type="component" value="Unassembled WGS sequence"/>
</dbReference>
<dbReference type="EMBL" id="SMBH01000054">
    <property type="protein sequence ID" value="TCU02852.1"/>
    <property type="molecule type" value="Genomic_DNA"/>
</dbReference>
<geneLocation type="plasmid" evidence="3 5">
    <name>pWSM1592_2</name>
</geneLocation>
<proteinExistence type="predicted"/>
<dbReference type="OrthoDB" id="8088765at2"/>
<keyword evidence="3" id="KW-0614">Plasmid</keyword>
<feature type="compositionally biased region" description="Basic and acidic residues" evidence="1">
    <location>
        <begin position="1"/>
        <end position="10"/>
    </location>
</feature>
<feature type="region of interest" description="Disordered" evidence="1">
    <location>
        <begin position="1"/>
        <end position="23"/>
    </location>
</feature>
<evidence type="ECO:0000313" key="2">
    <source>
        <dbReference type="EMBL" id="TCU02852.1"/>
    </source>
</evidence>
<evidence type="ECO:0000256" key="1">
    <source>
        <dbReference type="SAM" id="MobiDB-lite"/>
    </source>
</evidence>